<evidence type="ECO:0000256" key="1">
    <source>
        <dbReference type="SAM" id="MobiDB-lite"/>
    </source>
</evidence>
<keyword evidence="3" id="KW-1185">Reference proteome</keyword>
<evidence type="ECO:0000313" key="3">
    <source>
        <dbReference type="Proteomes" id="UP000830552"/>
    </source>
</evidence>
<evidence type="ECO:0000313" key="2">
    <source>
        <dbReference type="EMBL" id="UPQ77588.1"/>
    </source>
</evidence>
<gene>
    <name evidence="2" type="ORF">M0D58_06575</name>
</gene>
<protein>
    <recommendedName>
        <fullName evidence="4">GIY-YIG nuclease family protein</fullName>
    </recommendedName>
</protein>
<feature type="region of interest" description="Disordered" evidence="1">
    <location>
        <begin position="1"/>
        <end position="28"/>
    </location>
</feature>
<sequence length="28" mass="3238">MGHSCGDLQERLRKHLSNHRGFTSKVKD</sequence>
<evidence type="ECO:0008006" key="4">
    <source>
        <dbReference type="Google" id="ProtNLM"/>
    </source>
</evidence>
<dbReference type="EMBL" id="CP096203">
    <property type="protein sequence ID" value="UPQ77588.1"/>
    <property type="molecule type" value="Genomic_DNA"/>
</dbReference>
<accession>A0ABY4KCU8</accession>
<reference evidence="2" key="1">
    <citation type="submission" date="2022-04" db="EMBL/GenBank/DDBJ databases">
        <title>Evolutionary, genomic, and biogeographic characterization of Chryseobacterium nepalense represented by a plastic-degrading bacterium AC3.</title>
        <authorList>
            <person name="Yin Z."/>
            <person name="Liu X."/>
            <person name="Wang D."/>
            <person name="Xie Z."/>
        </authorList>
    </citation>
    <scope>NUCLEOTIDE SEQUENCE</scope>
    <source>
        <strain evidence="2">AC3</strain>
    </source>
</reference>
<dbReference type="RefSeq" id="WP_248394958.1">
    <property type="nucleotide sequence ID" value="NZ_CP096203.1"/>
</dbReference>
<organism evidence="2 3">
    <name type="scientific">Chryseobacterium nepalense</name>
    <dbReference type="NCBI Taxonomy" id="1854498"/>
    <lineage>
        <taxon>Bacteria</taxon>
        <taxon>Pseudomonadati</taxon>
        <taxon>Bacteroidota</taxon>
        <taxon>Flavobacteriia</taxon>
        <taxon>Flavobacteriales</taxon>
        <taxon>Weeksellaceae</taxon>
        <taxon>Chryseobacterium group</taxon>
        <taxon>Chryseobacterium</taxon>
    </lineage>
</organism>
<dbReference type="Proteomes" id="UP000830552">
    <property type="component" value="Chromosome"/>
</dbReference>
<name>A0ABY4KCU8_9FLAO</name>
<proteinExistence type="predicted"/>